<dbReference type="InterPro" id="IPR039859">
    <property type="entry name" value="PFA4/ZDH16/20/ERF2-like"/>
</dbReference>
<comment type="catalytic activity">
    <reaction evidence="7">
        <text>L-cysteinyl-[protein] + hexadecanoyl-CoA = S-hexadecanoyl-L-cysteinyl-[protein] + CoA</text>
        <dbReference type="Rhea" id="RHEA:36683"/>
        <dbReference type="Rhea" id="RHEA-COMP:10131"/>
        <dbReference type="Rhea" id="RHEA-COMP:11032"/>
        <dbReference type="ChEBI" id="CHEBI:29950"/>
        <dbReference type="ChEBI" id="CHEBI:57287"/>
        <dbReference type="ChEBI" id="CHEBI:57379"/>
        <dbReference type="ChEBI" id="CHEBI:74151"/>
        <dbReference type="EC" id="2.3.1.225"/>
    </reaction>
</comment>
<dbReference type="GO" id="GO:0006612">
    <property type="term" value="P:protein targeting to membrane"/>
    <property type="evidence" value="ECO:0007669"/>
    <property type="project" value="TreeGrafter"/>
</dbReference>
<evidence type="ECO:0000256" key="4">
    <source>
        <dbReference type="ARBA" id="ARBA00022989"/>
    </source>
</evidence>
<dbReference type="PANTHER" id="PTHR22883">
    <property type="entry name" value="ZINC FINGER DHHC DOMAIN CONTAINING PROTEIN"/>
    <property type="match status" value="1"/>
</dbReference>
<comment type="similarity">
    <text evidence="7">Belongs to the DHHC palmitoyltransferase family.</text>
</comment>
<proteinExistence type="inferred from homology"/>
<evidence type="ECO:0000256" key="6">
    <source>
        <dbReference type="ARBA" id="ARBA00023315"/>
    </source>
</evidence>
<keyword evidence="4 7" id="KW-1133">Transmembrane helix</keyword>
<keyword evidence="9" id="KW-1185">Reference proteome</keyword>
<evidence type="ECO:0000256" key="7">
    <source>
        <dbReference type="RuleBase" id="RU079119"/>
    </source>
</evidence>
<evidence type="ECO:0000256" key="5">
    <source>
        <dbReference type="ARBA" id="ARBA00023136"/>
    </source>
</evidence>
<comment type="subcellular location">
    <subcellularLocation>
        <location evidence="1">Membrane</location>
        <topology evidence="1">Multi-pass membrane protein</topology>
    </subcellularLocation>
</comment>
<keyword evidence="3 7" id="KW-0812">Transmembrane</keyword>
<dbReference type="KEGG" id="pmrn:116943467"/>
<dbReference type="GO" id="GO:0005794">
    <property type="term" value="C:Golgi apparatus"/>
    <property type="evidence" value="ECO:0007669"/>
    <property type="project" value="TreeGrafter"/>
</dbReference>
<feature type="transmembrane region" description="Helical" evidence="7">
    <location>
        <begin position="178"/>
        <end position="199"/>
    </location>
</feature>
<evidence type="ECO:0000259" key="8">
    <source>
        <dbReference type="Pfam" id="PF01529"/>
    </source>
</evidence>
<dbReference type="RefSeq" id="XP_032812152.1">
    <property type="nucleotide sequence ID" value="XM_032956261.1"/>
</dbReference>
<name>A0AAJ7WW97_PETMA</name>
<gene>
    <name evidence="10" type="primary">ZDHHC21</name>
</gene>
<feature type="transmembrane region" description="Helical" evidence="7">
    <location>
        <begin position="86"/>
        <end position="106"/>
    </location>
</feature>
<dbReference type="PROSITE" id="PS50216">
    <property type="entry name" value="DHHC"/>
    <property type="match status" value="1"/>
</dbReference>
<dbReference type="CTD" id="340481"/>
<dbReference type="InterPro" id="IPR001594">
    <property type="entry name" value="Palmitoyltrfase_DHHC"/>
</dbReference>
<feature type="domain" description="Palmitoyltransferase DHHC" evidence="8">
    <location>
        <begin position="128"/>
        <end position="257"/>
    </location>
</feature>
<keyword evidence="5 7" id="KW-0472">Membrane</keyword>
<dbReference type="Pfam" id="PF01529">
    <property type="entry name" value="DHHC"/>
    <property type="match status" value="1"/>
</dbReference>
<feature type="transmembrane region" description="Helical" evidence="7">
    <location>
        <begin position="47"/>
        <end position="66"/>
    </location>
</feature>
<feature type="transmembrane region" description="Helical" evidence="7">
    <location>
        <begin position="219"/>
        <end position="246"/>
    </location>
</feature>
<dbReference type="AlphaFoldDB" id="A0AAJ7WW97"/>
<dbReference type="GO" id="GO:0016020">
    <property type="term" value="C:membrane"/>
    <property type="evidence" value="ECO:0007669"/>
    <property type="project" value="UniProtKB-SubCell"/>
</dbReference>
<evidence type="ECO:0000256" key="2">
    <source>
        <dbReference type="ARBA" id="ARBA00022679"/>
    </source>
</evidence>
<keyword evidence="6 7" id="KW-0012">Acyltransferase</keyword>
<dbReference type="PANTHER" id="PTHR22883:SF11">
    <property type="entry name" value="PALMITOYLTRANSFERASE ZDHHC21"/>
    <property type="match status" value="1"/>
</dbReference>
<keyword evidence="2 7" id="KW-0808">Transferase</keyword>
<accession>A0AAJ7WW97</accession>
<organism evidence="9 10">
    <name type="scientific">Petromyzon marinus</name>
    <name type="common">Sea lamprey</name>
    <dbReference type="NCBI Taxonomy" id="7757"/>
    <lineage>
        <taxon>Eukaryota</taxon>
        <taxon>Metazoa</taxon>
        <taxon>Chordata</taxon>
        <taxon>Craniata</taxon>
        <taxon>Vertebrata</taxon>
        <taxon>Cyclostomata</taxon>
        <taxon>Hyperoartia</taxon>
        <taxon>Petromyzontiformes</taxon>
        <taxon>Petromyzontidae</taxon>
        <taxon>Petromyzon</taxon>
    </lineage>
</organism>
<evidence type="ECO:0000256" key="1">
    <source>
        <dbReference type="ARBA" id="ARBA00004141"/>
    </source>
</evidence>
<comment type="domain">
    <text evidence="7">The DHHC domain is required for palmitoyltransferase activity.</text>
</comment>
<reference evidence="10" key="1">
    <citation type="submission" date="2025-08" db="UniProtKB">
        <authorList>
            <consortium name="RefSeq"/>
        </authorList>
    </citation>
    <scope>IDENTIFICATION</scope>
    <source>
        <tissue evidence="10">Sperm</tissue>
    </source>
</reference>
<dbReference type="GO" id="GO:0019706">
    <property type="term" value="F:protein-cysteine S-palmitoyltransferase activity"/>
    <property type="evidence" value="ECO:0007669"/>
    <property type="project" value="UniProtKB-EC"/>
</dbReference>
<evidence type="ECO:0000256" key="3">
    <source>
        <dbReference type="ARBA" id="ARBA00022692"/>
    </source>
</evidence>
<evidence type="ECO:0000313" key="9">
    <source>
        <dbReference type="Proteomes" id="UP001318040"/>
    </source>
</evidence>
<protein>
    <recommendedName>
        <fullName evidence="7">Palmitoyltransferase</fullName>
        <ecNumber evidence="7">2.3.1.225</ecNumber>
    </recommendedName>
</protein>
<dbReference type="Proteomes" id="UP001318040">
    <property type="component" value="Chromosome 1"/>
</dbReference>
<sequence length="309" mass="34716">MLKASCVFLLQTLTTTKKHKQSLLKAHVVSFCPPPHPPPMACRIHTVWDPMGWLCLSSIVFVWSYNTWLLPKLIMMPHVAQGTLPAAVAAGYYVVAALCMAALVRASTADPGRVRQERDMSSEEFSVQSHVCQKCSIVKPARAHHCSRCGHCVRRMDHHCPWINNCVGEGNQWLFIQLCFYTQLLSTYALVVNFAHFYLLPPLASAQPDEFVFHYSVAMLRGAAVMGVMIFLGMAALFYGQVINILTDLTTIEKMKDPFLEVSAQVQRPWQESLAAVFGTRWKLLWLIPCRRGGVQGISARRYSYQAAV</sequence>
<dbReference type="EC" id="2.3.1.225" evidence="7"/>
<dbReference type="GO" id="GO:0005783">
    <property type="term" value="C:endoplasmic reticulum"/>
    <property type="evidence" value="ECO:0007669"/>
    <property type="project" value="TreeGrafter"/>
</dbReference>
<evidence type="ECO:0000313" key="10">
    <source>
        <dbReference type="RefSeq" id="XP_032812152.1"/>
    </source>
</evidence>